<reference evidence="2 3" key="1">
    <citation type="journal article" date="2019" name="Sci. Rep.">
        <title>A high-quality genome of Eragrostis curvula grass provides insights into Poaceae evolution and supports new strategies to enhance forage quality.</title>
        <authorList>
            <person name="Carballo J."/>
            <person name="Santos B.A.C.M."/>
            <person name="Zappacosta D."/>
            <person name="Garbus I."/>
            <person name="Selva J.P."/>
            <person name="Gallo C.A."/>
            <person name="Diaz A."/>
            <person name="Albertini E."/>
            <person name="Caccamo M."/>
            <person name="Echenique V."/>
        </authorList>
    </citation>
    <scope>NUCLEOTIDE SEQUENCE [LARGE SCALE GENOMIC DNA]</scope>
    <source>
        <strain evidence="3">cv. Victoria</strain>
        <tissue evidence="2">Leaf</tissue>
    </source>
</reference>
<dbReference type="OrthoDB" id="687490at2759"/>
<dbReference type="AlphaFoldDB" id="A0A5J9WK67"/>
<evidence type="ECO:0000259" key="1">
    <source>
        <dbReference type="PROSITE" id="PS50181"/>
    </source>
</evidence>
<dbReference type="PROSITE" id="PS50181">
    <property type="entry name" value="FBOX"/>
    <property type="match status" value="1"/>
</dbReference>
<dbReference type="Gramene" id="TVU48638">
    <property type="protein sequence ID" value="TVU48638"/>
    <property type="gene ID" value="EJB05_08279"/>
</dbReference>
<sequence>MMDVLPDDMVANILNRLPPCSLAVSRCVCNKWCAVVDTRRLLRADLLPLRLDGFFFRAEIERVDTYFFASPSTGRRIGGCLTDFLDRPVYDTIMDHCNGLLLLWERVANPATRQSAHLPPFPEPCVEGFHRKFFLAYDPIISPQHYEVILIPIVPQGEINDIKFKEESEWPPSTFTTHVFSSTKWRWEERSFVREGEAAGTIADMHYDWETRHHHAIYLRGALYVHCHNGSVMRITLSRDKYRMIKSPAENKEPDTYLGKSEKGVYYAALSQGCTWPRFRVWLLNESCDQIVWVLKIDTNLQAMVDNFHIDYNARHGTPWIVNYIHEDVSEACAEDESERDFDGGIVLREPEDKVATYYSDMIFLGFHPYKEIAFFVVSSTKVVSYHLNSSKVQELGSLRQPVDRSFPYTACWMRDLLSEKK</sequence>
<evidence type="ECO:0000313" key="2">
    <source>
        <dbReference type="EMBL" id="TVU48638.1"/>
    </source>
</evidence>
<dbReference type="Pfam" id="PF00646">
    <property type="entry name" value="F-box"/>
    <property type="match status" value="1"/>
</dbReference>
<accession>A0A5J9WK67</accession>
<dbReference type="EMBL" id="RWGY01000004">
    <property type="protein sequence ID" value="TVU48638.1"/>
    <property type="molecule type" value="Genomic_DNA"/>
</dbReference>
<dbReference type="SMART" id="SM00256">
    <property type="entry name" value="FBOX"/>
    <property type="match status" value="1"/>
</dbReference>
<dbReference type="InterPro" id="IPR036047">
    <property type="entry name" value="F-box-like_dom_sf"/>
</dbReference>
<dbReference type="Gene3D" id="1.20.1280.50">
    <property type="match status" value="1"/>
</dbReference>
<name>A0A5J9WK67_9POAL</name>
<dbReference type="Proteomes" id="UP000324897">
    <property type="component" value="Chromosome 5"/>
</dbReference>
<dbReference type="SUPFAM" id="SSF81383">
    <property type="entry name" value="F-box domain"/>
    <property type="match status" value="1"/>
</dbReference>
<keyword evidence="3" id="KW-1185">Reference proteome</keyword>
<comment type="caution">
    <text evidence="2">The sequence shown here is derived from an EMBL/GenBank/DDBJ whole genome shotgun (WGS) entry which is preliminary data.</text>
</comment>
<proteinExistence type="predicted"/>
<gene>
    <name evidence="2" type="ORF">EJB05_08279</name>
</gene>
<feature type="domain" description="F-box" evidence="1">
    <location>
        <begin position="1"/>
        <end position="45"/>
    </location>
</feature>
<dbReference type="InterPro" id="IPR001810">
    <property type="entry name" value="F-box_dom"/>
</dbReference>
<protein>
    <recommendedName>
        <fullName evidence="1">F-box domain-containing protein</fullName>
    </recommendedName>
</protein>
<dbReference type="PANTHER" id="PTHR34591">
    <property type="entry name" value="OS03G0653100 PROTEIN-RELATED"/>
    <property type="match status" value="1"/>
</dbReference>
<evidence type="ECO:0000313" key="3">
    <source>
        <dbReference type="Proteomes" id="UP000324897"/>
    </source>
</evidence>
<organism evidence="2 3">
    <name type="scientific">Eragrostis curvula</name>
    <name type="common">weeping love grass</name>
    <dbReference type="NCBI Taxonomy" id="38414"/>
    <lineage>
        <taxon>Eukaryota</taxon>
        <taxon>Viridiplantae</taxon>
        <taxon>Streptophyta</taxon>
        <taxon>Embryophyta</taxon>
        <taxon>Tracheophyta</taxon>
        <taxon>Spermatophyta</taxon>
        <taxon>Magnoliopsida</taxon>
        <taxon>Liliopsida</taxon>
        <taxon>Poales</taxon>
        <taxon>Poaceae</taxon>
        <taxon>PACMAD clade</taxon>
        <taxon>Chloridoideae</taxon>
        <taxon>Eragrostideae</taxon>
        <taxon>Eragrostidinae</taxon>
        <taxon>Eragrostis</taxon>
    </lineage>
</organism>